<evidence type="ECO:0000256" key="5">
    <source>
        <dbReference type="ARBA" id="ARBA00012483"/>
    </source>
</evidence>
<dbReference type="GO" id="GO:0043023">
    <property type="term" value="F:ribosomal large subunit binding"/>
    <property type="evidence" value="ECO:0007669"/>
    <property type="project" value="TreeGrafter"/>
</dbReference>
<evidence type="ECO:0000256" key="8">
    <source>
        <dbReference type="ARBA" id="ARBA00022679"/>
    </source>
</evidence>
<organism evidence="18 19">
    <name type="scientific">Chytriomyces confervae</name>
    <dbReference type="NCBI Taxonomy" id="246404"/>
    <lineage>
        <taxon>Eukaryota</taxon>
        <taxon>Fungi</taxon>
        <taxon>Fungi incertae sedis</taxon>
        <taxon>Chytridiomycota</taxon>
        <taxon>Chytridiomycota incertae sedis</taxon>
        <taxon>Chytridiomycetes</taxon>
        <taxon>Chytridiales</taxon>
        <taxon>Chytriomycetaceae</taxon>
        <taxon>Chytriomyces</taxon>
    </lineage>
</organism>
<dbReference type="GO" id="GO:1990112">
    <property type="term" value="C:RQC complex"/>
    <property type="evidence" value="ECO:0007669"/>
    <property type="project" value="UniProtKB-UniRule"/>
</dbReference>
<evidence type="ECO:0000259" key="17">
    <source>
        <dbReference type="PROSITE" id="PS50089"/>
    </source>
</evidence>
<evidence type="ECO:0000256" key="4">
    <source>
        <dbReference type="ARBA" id="ARBA00007997"/>
    </source>
</evidence>
<evidence type="ECO:0000256" key="6">
    <source>
        <dbReference type="ARBA" id="ARBA00017157"/>
    </source>
</evidence>
<dbReference type="InterPro" id="IPR054476">
    <property type="entry name" value="Ltn1_N"/>
</dbReference>
<dbReference type="STRING" id="246404.A0A507FLS4"/>
<evidence type="ECO:0000256" key="14">
    <source>
        <dbReference type="ARBA" id="ARBA00055150"/>
    </source>
</evidence>
<dbReference type="SUPFAM" id="SSF57850">
    <property type="entry name" value="RING/U-box"/>
    <property type="match status" value="1"/>
</dbReference>
<comment type="function">
    <text evidence="14">E3 ubiquitin-protein ligase component of the ribosome quality control complex (RQC), a ribosome-associated complex that mediates ubiquitination and extraction of incompletely synthesized nascent chains for proteasomal degradation. Mediates ubiquitination of proteins derived from mRNAs lacking stop codons (non-stop proteins) and other translation arrest products induced by poly-lysine sequences and tandem rare codons. Ubiquitination leads to CDC48 recruitment for extraction and degradation of the incomplete translation product. May indirectly play a role in chromatin function and transcription.</text>
</comment>
<comment type="similarity">
    <text evidence="4 16">Belongs to the LTN1 family.</text>
</comment>
<dbReference type="InterPro" id="IPR054478">
    <property type="entry name" value="LTN1_UBC"/>
</dbReference>
<comment type="subunit">
    <text evidence="16">Component of the ribosome quality control complex (RQC).</text>
</comment>
<keyword evidence="12 16" id="KW-0833">Ubl conjugation pathway</keyword>
<dbReference type="SUPFAM" id="SSF48371">
    <property type="entry name" value="ARM repeat"/>
    <property type="match status" value="1"/>
</dbReference>
<protein>
    <recommendedName>
        <fullName evidence="6 16">E3 ubiquitin-protein ligase listerin</fullName>
        <ecNumber evidence="5 16">2.3.2.27</ecNumber>
    </recommendedName>
    <alternativeName>
        <fullName evidence="16">RING-type E3 ubiquitin transferase listerin</fullName>
    </alternativeName>
</protein>
<dbReference type="SMART" id="SM01197">
    <property type="entry name" value="FANCL_C"/>
    <property type="match status" value="1"/>
</dbReference>
<proteinExistence type="inferred from homology"/>
<evidence type="ECO:0000313" key="19">
    <source>
        <dbReference type="Proteomes" id="UP000320333"/>
    </source>
</evidence>
<dbReference type="InterPro" id="IPR001841">
    <property type="entry name" value="Znf_RING"/>
</dbReference>
<reference evidence="18 19" key="1">
    <citation type="journal article" date="2019" name="Sci. Rep.">
        <title>Comparative genomics of chytrid fungi reveal insights into the obligate biotrophic and pathogenic lifestyle of Synchytrium endobioticum.</title>
        <authorList>
            <person name="van de Vossenberg B.T.L.H."/>
            <person name="Warris S."/>
            <person name="Nguyen H.D.T."/>
            <person name="van Gent-Pelzer M.P.E."/>
            <person name="Joly D.L."/>
            <person name="van de Geest H.C."/>
            <person name="Bonants P.J.M."/>
            <person name="Smith D.S."/>
            <person name="Levesque C.A."/>
            <person name="van der Lee T.A.J."/>
        </authorList>
    </citation>
    <scope>NUCLEOTIDE SEQUENCE [LARGE SCALE GENOMIC DNA]</scope>
    <source>
        <strain evidence="18 19">CBS 675.73</strain>
    </source>
</reference>
<comment type="catalytic activity">
    <reaction evidence="1 16">
        <text>S-ubiquitinyl-[E2 ubiquitin-conjugating enzyme]-L-cysteine + [acceptor protein]-L-lysine = [E2 ubiquitin-conjugating enzyme]-L-cysteine + N(6)-ubiquitinyl-[acceptor protein]-L-lysine.</text>
        <dbReference type="EC" id="2.3.2.27"/>
    </reaction>
</comment>
<evidence type="ECO:0000256" key="1">
    <source>
        <dbReference type="ARBA" id="ARBA00000900"/>
    </source>
</evidence>
<dbReference type="GO" id="GO:0008270">
    <property type="term" value="F:zinc ion binding"/>
    <property type="evidence" value="ECO:0007669"/>
    <property type="project" value="UniProtKB-KW"/>
</dbReference>
<dbReference type="InterPro" id="IPR013083">
    <property type="entry name" value="Znf_RING/FYVE/PHD"/>
</dbReference>
<dbReference type="OrthoDB" id="6108at2759"/>
<keyword evidence="9 16" id="KW-0479">Metal-binding</keyword>
<dbReference type="GO" id="GO:0061630">
    <property type="term" value="F:ubiquitin protein ligase activity"/>
    <property type="evidence" value="ECO:0007669"/>
    <property type="project" value="UniProtKB-UniRule"/>
</dbReference>
<comment type="pathway">
    <text evidence="3 16">Protein modification; protein ubiquitination.</text>
</comment>
<dbReference type="Pfam" id="PF22999">
    <property type="entry name" value="LTN1_E3_ligase_6th"/>
    <property type="match status" value="1"/>
</dbReference>
<keyword evidence="8 16" id="KW-0808">Transferase</keyword>
<evidence type="ECO:0000256" key="12">
    <source>
        <dbReference type="ARBA" id="ARBA00022786"/>
    </source>
</evidence>
<dbReference type="CDD" id="cd16491">
    <property type="entry name" value="RING-CH-C4HC3_LTN1"/>
    <property type="match status" value="1"/>
</dbReference>
<dbReference type="Pfam" id="PF23009">
    <property type="entry name" value="UBC_like"/>
    <property type="match status" value="1"/>
</dbReference>
<dbReference type="PANTHER" id="PTHR12389">
    <property type="entry name" value="ZINC FINGER PROTEIN 294"/>
    <property type="match status" value="1"/>
</dbReference>
<dbReference type="EC" id="2.3.2.27" evidence="5 16"/>
<dbReference type="Pfam" id="PF22958">
    <property type="entry name" value="Ltn1_1st"/>
    <property type="match status" value="1"/>
</dbReference>
<dbReference type="InterPro" id="IPR039804">
    <property type="entry name" value="RING-CH-C4HC3_LTN1"/>
</dbReference>
<evidence type="ECO:0000256" key="15">
    <source>
        <dbReference type="PROSITE-ProRule" id="PRU00175"/>
    </source>
</evidence>
<keyword evidence="7" id="KW-0963">Cytoplasm</keyword>
<dbReference type="Gene3D" id="3.30.40.10">
    <property type="entry name" value="Zinc/RING finger domain, C3HC4 (zinc finger)"/>
    <property type="match status" value="1"/>
</dbReference>
<dbReference type="GO" id="GO:1990116">
    <property type="term" value="P:ribosome-associated ubiquitin-dependent protein catabolic process"/>
    <property type="evidence" value="ECO:0007669"/>
    <property type="project" value="UniProtKB-UniRule"/>
</dbReference>
<comment type="caution">
    <text evidence="18">The sequence shown here is derived from an EMBL/GenBank/DDBJ whole genome shotgun (WGS) entry which is preliminary data.</text>
</comment>
<evidence type="ECO:0000256" key="3">
    <source>
        <dbReference type="ARBA" id="ARBA00004906"/>
    </source>
</evidence>
<evidence type="ECO:0000256" key="10">
    <source>
        <dbReference type="ARBA" id="ARBA00022737"/>
    </source>
</evidence>
<gene>
    <name evidence="18" type="ORF">CcCBS67573_g01381</name>
</gene>
<evidence type="ECO:0000256" key="9">
    <source>
        <dbReference type="ARBA" id="ARBA00022723"/>
    </source>
</evidence>
<dbReference type="FunFam" id="3.30.40.10:FF:000038">
    <property type="entry name" value="E3 ubiquitin-protein ligase listerin"/>
    <property type="match status" value="1"/>
</dbReference>
<dbReference type="InterPro" id="IPR054477">
    <property type="entry name" value="LTN1_E3_ligase_6th"/>
</dbReference>
<dbReference type="GO" id="GO:0005829">
    <property type="term" value="C:cytosol"/>
    <property type="evidence" value="ECO:0007669"/>
    <property type="project" value="UniProtKB-SubCell"/>
</dbReference>
<dbReference type="GO" id="GO:0016567">
    <property type="term" value="P:protein ubiquitination"/>
    <property type="evidence" value="ECO:0007669"/>
    <property type="project" value="UniProtKB-UniPathway"/>
</dbReference>
<accession>A0A507FLS4</accession>
<dbReference type="PANTHER" id="PTHR12389:SF0">
    <property type="entry name" value="E3 UBIQUITIN-PROTEIN LIGASE LISTERIN"/>
    <property type="match status" value="1"/>
</dbReference>
<comment type="subcellular location">
    <subcellularLocation>
        <location evidence="2">Cytoplasm</location>
        <location evidence="2">Cytosol</location>
    </subcellularLocation>
</comment>
<evidence type="ECO:0000256" key="7">
    <source>
        <dbReference type="ARBA" id="ARBA00022490"/>
    </source>
</evidence>
<dbReference type="UniPathway" id="UPA00143"/>
<dbReference type="PROSITE" id="PS50089">
    <property type="entry name" value="ZF_RING_2"/>
    <property type="match status" value="1"/>
</dbReference>
<comment type="function">
    <text evidence="16">E3 ubiquitin-protein ligase. Component of the ribosome quality control complex (RQC), a ribosome-associated complex that mediates ubiquitination and extraction of incompletely synthesized nascent chains for proteasomal degradation.</text>
</comment>
<dbReference type="InterPro" id="IPR011016">
    <property type="entry name" value="Znf_RING-CH"/>
</dbReference>
<dbReference type="EMBL" id="QEAP01000023">
    <property type="protein sequence ID" value="TPX77349.1"/>
    <property type="molecule type" value="Genomic_DNA"/>
</dbReference>
<evidence type="ECO:0000256" key="11">
    <source>
        <dbReference type="ARBA" id="ARBA00022771"/>
    </source>
</evidence>
<name>A0A507FLS4_9FUNG</name>
<dbReference type="SMART" id="SM00744">
    <property type="entry name" value="RINGv"/>
    <property type="match status" value="1"/>
</dbReference>
<dbReference type="Proteomes" id="UP000320333">
    <property type="component" value="Unassembled WGS sequence"/>
</dbReference>
<dbReference type="GO" id="GO:0072344">
    <property type="term" value="P:rescue of stalled ribosome"/>
    <property type="evidence" value="ECO:0007669"/>
    <property type="project" value="UniProtKB-UniRule"/>
</dbReference>
<keyword evidence="11 15" id="KW-0863">Zinc-finger</keyword>
<keyword evidence="19" id="KW-1185">Reference proteome</keyword>
<dbReference type="Pfam" id="PF13639">
    <property type="entry name" value="zf-RING_2"/>
    <property type="match status" value="1"/>
</dbReference>
<evidence type="ECO:0000256" key="2">
    <source>
        <dbReference type="ARBA" id="ARBA00004514"/>
    </source>
</evidence>
<evidence type="ECO:0000313" key="18">
    <source>
        <dbReference type="EMBL" id="TPX77349.1"/>
    </source>
</evidence>
<sequence length="1631" mass="179317">MSERKTKGTKAAGASRLADLVSGTSPAFGFGAKNAFASTATHTSSLSSLLPEETDHLDAELKVLVKRLSKKDAQTKIKATEDLKTYFSQAAEADLANFVFIWPKIFNRSALDVERKIRENMIACQSILFSRLKKEMAPVLKQLIGPWLCLQFDTSNDISKLAAESFQGAFPNKQSHVLSFCQEEICSFASDNIVYHTVETISDARYNTPEEMLSKYVRVVSGSFSMLSFLYENVSNVATLNDTTAALFENPKFWETTKSTHAPVRRSMYSLLKTLALVDRGVSPISHQLATVKTSFLNECFADKEQVSHDMLWDAVLALTQNYPEVWSVEDVKGKKNAASRLFRFLENACYGSGTASYPALLALLAHIPNDALFAVTSDGSIFRDRFFGSFWAGLSSTNLTVGNSSVFVTSIQECSLFFVLKYGDERISSTSSETDFFKIAPISLALLCEALLFPATNPDARIKLSAPSLEAAIISYIAKLASTSSIPDSYANLLVSAFCNVISSTFVNGQRLDGSAVNEEEFAIFCERAGGIISTLSYSKSLTSVNQAKFSALAETLSVEALRRMCAPDAHLKPSILLFTNLSVMAVSETTRVTESLRELITNGLTHLLIDSPADSISLIESIVKRLASNRNDDLHASFIRSLVETGYLEVQSEYLQKISSSGLKPTPVPEFDDFILNLLVNTAPSFESLELVADSMILNDGVSSLSEKGMSTAITMIREGLELALSACLAETAADYPQQQNHLDLLNRLASKSVKSIMAVADIHSLLAVILELSCFNAVATGSSSLAQSAEALWSKIADSVDKNDALAEVVVSRWRTALLSEAHKATSSDLIKLYSTAYLYNPEGSKQETLASMALFDSATWEQMKSGFQRSQQSLAILDPSYMTDESDVSNKSISLFSSQYSRFARTLAGVFSLTGAVSSDAFGANVFELVMYWSLCKDDEHIRGLKSDLDFDGQVDDVLALSLASCDAGSWPADAMAVLNGSTSKRGFFVDAFKQAVNGSAIQGRAFAKIAKSGYGLLSASGNAEILGVMKTLFENGSYTAVVPLCHALQKSFNPESSATFVVSLCRSSQIPKSDLANKAAVDRASAGLFMIKIIVKGCKDLDGEAFASGLKSVVKHFRTWFMFGNDVRTASVPDMLKTRVAEFLAVMVEGLLGFDINVAGFVVELTKVLIEDLGSSKLVLFNALDLYQCIAMADSENWTTMDKFSDSIYDICFTRFISECSGEHRVAVAKPQNELQSRLANICEDIPFSVLAKMKPHAQLSEMMRTYNTEAQIMAYRLLAKLTFKLVETISVKLEMSLGGNEEAIREKYISQALMHGIKEEPPFVEPSHLVETRCDLHSAFGLLLSWMALLDHFIGATYELRTSLINELKEEDPLPKLLEFIFYTLGVGWTTKPFDLTGWEFSAIEVEGLDLESELGFNLLCAHLYYRVLRNIPALARTWWSSCKDRQLTQAVEVYTDKWFTPILVQAEIDLVLQAGNSALEDVELRASKQAGEITALYRVDEASADTVVRFPPAFPMKPVEFTSNSGGRTIGVQETKWRSWMLSANIVAQNTAIMDALSLWQKNIKLHFEGIEECAICYSVVGVIDRTLPSKSCRTCKNKFHASCLYKWIRTSGNTQCPMCRSEL</sequence>
<evidence type="ECO:0000256" key="13">
    <source>
        <dbReference type="ARBA" id="ARBA00022833"/>
    </source>
</evidence>
<feature type="domain" description="RING-type" evidence="17">
    <location>
        <begin position="1581"/>
        <end position="1628"/>
    </location>
</feature>
<dbReference type="InterPro" id="IPR039795">
    <property type="entry name" value="LTN1/Rkr1"/>
</dbReference>
<evidence type="ECO:0000256" key="16">
    <source>
        <dbReference type="RuleBase" id="RU367090"/>
    </source>
</evidence>
<keyword evidence="13 16" id="KW-0862">Zinc</keyword>
<dbReference type="InterPro" id="IPR016024">
    <property type="entry name" value="ARM-type_fold"/>
</dbReference>
<keyword evidence="10" id="KW-0677">Repeat</keyword>